<gene>
    <name evidence="7" type="ORF">GALL_115250</name>
</gene>
<name>A0A1J5SD78_9ZZZZ</name>
<keyword evidence="4 5" id="KW-0472">Membrane</keyword>
<protein>
    <submittedName>
        <fullName evidence="7">ABC-2 type transporter</fullName>
    </submittedName>
</protein>
<organism evidence="7">
    <name type="scientific">mine drainage metagenome</name>
    <dbReference type="NCBI Taxonomy" id="410659"/>
    <lineage>
        <taxon>unclassified sequences</taxon>
        <taxon>metagenomes</taxon>
        <taxon>ecological metagenomes</taxon>
    </lineage>
</organism>
<sequence>MNSGPLRHFVLVLRLNLRSLQALIYGYAVPLLFLLAFGAVFRDDTPALRHEMGQIFVITILGGACFGLPTGLVAERERGVWRRYRLLPTPTAVLVLGTLAARLVIVASALAMQAALAHAVFGTPWPVHPLQTAAAALAVTTSFLGLGLLIAALANDVPAVQALGQCLFLPMILVGGVGVPLSVLPDFAQRIAGFMPGRYAVHALQQAYASAPGLRGTGFDFLVLAVIGTAAALAGSLLFRWEAGHRIPRAARLWVPVALGSWLVVGSVAGITGRLRPLPTTGDDFAAVTAADIAGMDYSDLPGDQELAGRLDPPFTTLEQNARIAPFVARLRAWSPGTGDDSPQAVRSLVCVAAVADISADPREGRIARAVYDCLLSRFPRDFLARALAWVALYPHDGHVYNTIPALGLDRRPAPDLVRSRCVVYAKKYLGRIEGKLHD</sequence>
<dbReference type="PROSITE" id="PS51012">
    <property type="entry name" value="ABC_TM2"/>
    <property type="match status" value="1"/>
</dbReference>
<evidence type="ECO:0000256" key="4">
    <source>
        <dbReference type="ARBA" id="ARBA00023136"/>
    </source>
</evidence>
<feature type="transmembrane region" description="Helical" evidence="5">
    <location>
        <begin position="20"/>
        <end position="41"/>
    </location>
</feature>
<keyword evidence="3 5" id="KW-1133">Transmembrane helix</keyword>
<feature type="transmembrane region" description="Helical" evidence="5">
    <location>
        <begin position="86"/>
        <end position="112"/>
    </location>
</feature>
<feature type="transmembrane region" description="Helical" evidence="5">
    <location>
        <begin position="166"/>
        <end position="184"/>
    </location>
</feature>
<evidence type="ECO:0000256" key="1">
    <source>
        <dbReference type="ARBA" id="ARBA00004141"/>
    </source>
</evidence>
<dbReference type="PANTHER" id="PTHR43229:SF2">
    <property type="entry name" value="NODULATION PROTEIN J"/>
    <property type="match status" value="1"/>
</dbReference>
<comment type="subcellular location">
    <subcellularLocation>
        <location evidence="1">Membrane</location>
        <topology evidence="1">Multi-pass membrane protein</topology>
    </subcellularLocation>
</comment>
<dbReference type="InterPro" id="IPR013525">
    <property type="entry name" value="ABC2_TM"/>
</dbReference>
<feature type="transmembrane region" description="Helical" evidence="5">
    <location>
        <begin position="132"/>
        <end position="154"/>
    </location>
</feature>
<dbReference type="GO" id="GO:0140359">
    <property type="term" value="F:ABC-type transporter activity"/>
    <property type="evidence" value="ECO:0007669"/>
    <property type="project" value="InterPro"/>
</dbReference>
<keyword evidence="2 5" id="KW-0812">Transmembrane</keyword>
<evidence type="ECO:0000259" key="6">
    <source>
        <dbReference type="PROSITE" id="PS51012"/>
    </source>
</evidence>
<accession>A0A1J5SD78</accession>
<feature type="transmembrane region" description="Helical" evidence="5">
    <location>
        <begin position="53"/>
        <end position="74"/>
    </location>
</feature>
<proteinExistence type="predicted"/>
<dbReference type="AlphaFoldDB" id="A0A1J5SD78"/>
<feature type="domain" description="ABC transmembrane type-2" evidence="6">
    <location>
        <begin position="17"/>
        <end position="242"/>
    </location>
</feature>
<evidence type="ECO:0000256" key="5">
    <source>
        <dbReference type="SAM" id="Phobius"/>
    </source>
</evidence>
<feature type="transmembrane region" description="Helical" evidence="5">
    <location>
        <begin position="221"/>
        <end position="241"/>
    </location>
</feature>
<comment type="caution">
    <text evidence="7">The sequence shown here is derived from an EMBL/GenBank/DDBJ whole genome shotgun (WGS) entry which is preliminary data.</text>
</comment>
<dbReference type="InterPro" id="IPR051784">
    <property type="entry name" value="Nod_factor_ABC_transporter"/>
</dbReference>
<feature type="transmembrane region" description="Helical" evidence="5">
    <location>
        <begin position="253"/>
        <end position="271"/>
    </location>
</feature>
<evidence type="ECO:0000313" key="7">
    <source>
        <dbReference type="EMBL" id="OIR06335.1"/>
    </source>
</evidence>
<dbReference type="EMBL" id="MLJW01000044">
    <property type="protein sequence ID" value="OIR06335.1"/>
    <property type="molecule type" value="Genomic_DNA"/>
</dbReference>
<evidence type="ECO:0000256" key="2">
    <source>
        <dbReference type="ARBA" id="ARBA00022692"/>
    </source>
</evidence>
<dbReference type="InterPro" id="IPR047817">
    <property type="entry name" value="ABC2_TM_bact-type"/>
</dbReference>
<evidence type="ECO:0000256" key="3">
    <source>
        <dbReference type="ARBA" id="ARBA00022989"/>
    </source>
</evidence>
<dbReference type="GO" id="GO:0016020">
    <property type="term" value="C:membrane"/>
    <property type="evidence" value="ECO:0007669"/>
    <property type="project" value="UniProtKB-SubCell"/>
</dbReference>
<dbReference type="Pfam" id="PF01061">
    <property type="entry name" value="ABC2_membrane"/>
    <property type="match status" value="1"/>
</dbReference>
<dbReference type="PANTHER" id="PTHR43229">
    <property type="entry name" value="NODULATION PROTEIN J"/>
    <property type="match status" value="1"/>
</dbReference>
<reference evidence="7" key="1">
    <citation type="submission" date="2016-10" db="EMBL/GenBank/DDBJ databases">
        <title>Sequence of Gallionella enrichment culture.</title>
        <authorList>
            <person name="Poehlein A."/>
            <person name="Muehling M."/>
            <person name="Daniel R."/>
        </authorList>
    </citation>
    <scope>NUCLEOTIDE SEQUENCE</scope>
</reference>